<keyword evidence="1" id="KW-0812">Transmembrane</keyword>
<dbReference type="EMBL" id="CP097649">
    <property type="protein sequence ID" value="URI14178.1"/>
    <property type="molecule type" value="Genomic_DNA"/>
</dbReference>
<keyword evidence="1" id="KW-0472">Membrane</keyword>
<dbReference type="Proteomes" id="UP001055429">
    <property type="component" value="Chromosome"/>
</dbReference>
<feature type="transmembrane region" description="Helical" evidence="1">
    <location>
        <begin position="41"/>
        <end position="62"/>
    </location>
</feature>
<evidence type="ECO:0000313" key="3">
    <source>
        <dbReference type="Proteomes" id="UP001055429"/>
    </source>
</evidence>
<feature type="transmembrane region" description="Helical" evidence="1">
    <location>
        <begin position="12"/>
        <end position="35"/>
    </location>
</feature>
<evidence type="ECO:0000313" key="2">
    <source>
        <dbReference type="EMBL" id="URI14178.1"/>
    </source>
</evidence>
<keyword evidence="3" id="KW-1185">Reference proteome</keyword>
<name>A0ABY4SMX5_9CAUL</name>
<sequence length="66" mass="7160">MSRPHRANRKDLSLWAVFRAPIVLFVLSLAGLVGALLEDGAWDWIGSALLASTVVATAWALVRSRS</sequence>
<dbReference type="RefSeq" id="WP_249750081.1">
    <property type="nucleotide sequence ID" value="NZ_CP097298.1"/>
</dbReference>
<accession>A0ABY4SMX5</accession>
<proteinExistence type="predicted"/>
<protein>
    <recommendedName>
        <fullName evidence="4">DUF4175 domain-containing protein</fullName>
    </recommendedName>
</protein>
<evidence type="ECO:0000256" key="1">
    <source>
        <dbReference type="SAM" id="Phobius"/>
    </source>
</evidence>
<evidence type="ECO:0008006" key="4">
    <source>
        <dbReference type="Google" id="ProtNLM"/>
    </source>
</evidence>
<reference evidence="2" key="1">
    <citation type="submission" date="2022-05" db="EMBL/GenBank/DDBJ databases">
        <title>Brevundimonas albigilva TT17 genome sequence.</title>
        <authorList>
            <person name="Lee K."/>
            <person name="Son H."/>
        </authorList>
    </citation>
    <scope>NUCLEOTIDE SEQUENCE</scope>
    <source>
        <strain evidence="2">TT17</strain>
    </source>
</reference>
<keyword evidence="1" id="KW-1133">Transmembrane helix</keyword>
<organism evidence="2 3">
    <name type="scientific">Brevundimonas albigilva</name>
    <dbReference type="NCBI Taxonomy" id="1312364"/>
    <lineage>
        <taxon>Bacteria</taxon>
        <taxon>Pseudomonadati</taxon>
        <taxon>Pseudomonadota</taxon>
        <taxon>Alphaproteobacteria</taxon>
        <taxon>Caulobacterales</taxon>
        <taxon>Caulobacteraceae</taxon>
        <taxon>Brevundimonas</taxon>
    </lineage>
</organism>
<gene>
    <name evidence="2" type="ORF">M8231_10100</name>
</gene>